<organism evidence="1 2">
    <name type="scientific">Pseudomonas phage PMBT14</name>
    <dbReference type="NCBI Taxonomy" id="2059855"/>
    <lineage>
        <taxon>Viruses</taxon>
        <taxon>Duplodnaviria</taxon>
        <taxon>Heunggongvirae</taxon>
        <taxon>Uroviricota</taxon>
        <taxon>Caudoviricetes</taxon>
        <taxon>Knuthellervirus</taxon>
        <taxon>Knuthellervirus PMBT14</taxon>
    </lineage>
</organism>
<dbReference type="RefSeq" id="YP_009836243.1">
    <property type="nucleotide sequence ID" value="NC_048687.1"/>
</dbReference>
<sequence>MIKVMQARAILRIIKEYENRLDHGQSYGVEGDAALAQLKMYSLQEPGECQLPKPFNLVCSLPDGHAGNCSVKVPV</sequence>
<dbReference type="Proteomes" id="UP000240618">
    <property type="component" value="Segment"/>
</dbReference>
<accession>A0A2I6PI95</accession>
<proteinExistence type="predicted"/>
<evidence type="ECO:0000313" key="2">
    <source>
        <dbReference type="Proteomes" id="UP000240618"/>
    </source>
</evidence>
<name>A0A2I6PI95_9CAUD</name>
<evidence type="ECO:0000313" key="1">
    <source>
        <dbReference type="EMBL" id="AUM59780.1"/>
    </source>
</evidence>
<reference evidence="1 2" key="1">
    <citation type="journal article" date="2018" name="Arch. Virol.">
        <title>Genome sequence of the novel virulent bacteriophage PMBT14 with lytic activity against Pseudomonas fluorescens DSM 50090(R).</title>
        <authorList>
            <person name="Koberg S."/>
            <person name="Gieschler S."/>
            <person name="Brinks E."/>
            <person name="Wenning M."/>
            <person name="Neve H."/>
            <person name="Franz C.M."/>
        </authorList>
    </citation>
    <scope>NUCLEOTIDE SEQUENCE [LARGE SCALE GENOMIC DNA]</scope>
</reference>
<keyword evidence="2" id="KW-1185">Reference proteome</keyword>
<dbReference type="EMBL" id="MG596800">
    <property type="protein sequence ID" value="AUM59780.1"/>
    <property type="molecule type" value="Genomic_DNA"/>
</dbReference>
<dbReference type="GeneID" id="55606482"/>
<protein>
    <submittedName>
        <fullName evidence="1">Uncharacterized protein</fullName>
    </submittedName>
</protein>
<dbReference type="KEGG" id="vg:55606482"/>